<protein>
    <submittedName>
        <fullName evidence="6">Cytochrome C</fullName>
    </submittedName>
</protein>
<dbReference type="PANTHER" id="PTHR33546">
    <property type="entry name" value="LARGE, MULTIFUNCTIONAL SECRETED PROTEIN-RELATED"/>
    <property type="match status" value="1"/>
</dbReference>
<keyword evidence="3 4" id="KW-0408">Iron</keyword>
<dbReference type="Gene3D" id="1.10.760.10">
    <property type="entry name" value="Cytochrome c-like domain"/>
    <property type="match status" value="1"/>
</dbReference>
<proteinExistence type="predicted"/>
<evidence type="ECO:0000256" key="2">
    <source>
        <dbReference type="ARBA" id="ARBA00022723"/>
    </source>
</evidence>
<evidence type="ECO:0000256" key="3">
    <source>
        <dbReference type="ARBA" id="ARBA00023004"/>
    </source>
</evidence>
<keyword evidence="1 4" id="KW-0349">Heme</keyword>
<dbReference type="OrthoDB" id="9808161at2"/>
<evidence type="ECO:0000256" key="4">
    <source>
        <dbReference type="PROSITE-ProRule" id="PRU00433"/>
    </source>
</evidence>
<name>A0A2Z4G8T8_9BACT</name>
<dbReference type="SUPFAM" id="SSF46626">
    <property type="entry name" value="Cytochrome c"/>
    <property type="match status" value="1"/>
</dbReference>
<evidence type="ECO:0000256" key="1">
    <source>
        <dbReference type="ARBA" id="ARBA00022617"/>
    </source>
</evidence>
<feature type="domain" description="Cytochrome c" evidence="5">
    <location>
        <begin position="619"/>
        <end position="710"/>
    </location>
</feature>
<dbReference type="Proteomes" id="UP000249873">
    <property type="component" value="Chromosome"/>
</dbReference>
<dbReference type="SUPFAM" id="SSF50952">
    <property type="entry name" value="Soluble quinoprotein glucose dehydrogenase"/>
    <property type="match status" value="1"/>
</dbReference>
<dbReference type="InterPro" id="IPR009056">
    <property type="entry name" value="Cyt_c-like_dom"/>
</dbReference>
<reference evidence="6 7" key="1">
    <citation type="submission" date="2018-05" db="EMBL/GenBank/DDBJ databases">
        <title>Complete genome sequence of Arcticibacterium luteifluviistationis SM1504T, a cytophagaceae bacterium isolated from Arctic surface seawater.</title>
        <authorList>
            <person name="Li Y."/>
            <person name="Qin Q.-L."/>
        </authorList>
    </citation>
    <scope>NUCLEOTIDE SEQUENCE [LARGE SCALE GENOMIC DNA]</scope>
    <source>
        <strain evidence="6 7">SM1504</strain>
    </source>
</reference>
<keyword evidence="2 4" id="KW-0479">Metal-binding</keyword>
<dbReference type="PROSITE" id="PS51007">
    <property type="entry name" value="CYTC"/>
    <property type="match status" value="1"/>
</dbReference>
<dbReference type="GO" id="GO:0009055">
    <property type="term" value="F:electron transfer activity"/>
    <property type="evidence" value="ECO:0007669"/>
    <property type="project" value="InterPro"/>
</dbReference>
<dbReference type="InterPro" id="IPR011041">
    <property type="entry name" value="Quinoprot_gluc/sorb_DH_b-prop"/>
</dbReference>
<dbReference type="KEGG" id="als:DJ013_05560"/>
<accession>A0A2Z4G8T8</accession>
<dbReference type="InterPro" id="IPR016024">
    <property type="entry name" value="ARM-type_fold"/>
</dbReference>
<dbReference type="GO" id="GO:0020037">
    <property type="term" value="F:heme binding"/>
    <property type="evidence" value="ECO:0007669"/>
    <property type="project" value="InterPro"/>
</dbReference>
<dbReference type="InterPro" id="IPR011989">
    <property type="entry name" value="ARM-like"/>
</dbReference>
<keyword evidence="7" id="KW-1185">Reference proteome</keyword>
<dbReference type="SUPFAM" id="SSF48371">
    <property type="entry name" value="ARM repeat"/>
    <property type="match status" value="1"/>
</dbReference>
<dbReference type="PANTHER" id="PTHR33546:SF1">
    <property type="entry name" value="LARGE, MULTIFUNCTIONAL SECRETED PROTEIN"/>
    <property type="match status" value="1"/>
</dbReference>
<dbReference type="Pfam" id="PF23500">
    <property type="entry name" value="DUF7133"/>
    <property type="match status" value="1"/>
</dbReference>
<dbReference type="Gene3D" id="1.25.10.10">
    <property type="entry name" value="Leucine-rich Repeat Variant"/>
    <property type="match status" value="1"/>
</dbReference>
<dbReference type="AlphaFoldDB" id="A0A2Z4G8T8"/>
<dbReference type="GO" id="GO:0046872">
    <property type="term" value="F:metal ion binding"/>
    <property type="evidence" value="ECO:0007669"/>
    <property type="project" value="UniProtKB-KW"/>
</dbReference>
<evidence type="ECO:0000313" key="7">
    <source>
        <dbReference type="Proteomes" id="UP000249873"/>
    </source>
</evidence>
<sequence>MKLKKKYVLLIGILALNGCIKKLYSDEIYQKHEIVREAPSTFLSPEESMETFHLPAGYKVELVASEPMVDEPVAIAWDGDGKMYVAEMNTYMQDVNGSGTDNAISKIKLLIDTDGDGKMDKSTVFIDSLMLPRMILPLKDELIVNETYSYDLWSYKDTNNDGVADKKERVYYNPKRRGGNLEHQQSGLVWNLDNWVYTTYNPMRFKFQAGGIQVDTLENMPSGQWGLTQDEMGINYYSSAGSENPAYGFQQPPAYGNYNPEGRLSKGFIEPWPIVSTPDVQGGPKRLREDNTLNHFTGVAGQEIFLGHKLPPSTYGDLFIPEPVGRLIRRAKVKTENGKKVLYNAYDKTEFMASTDLNFRPVQAKTGPDGALYIVDMYRGIIQESNWTREGSSLRPVIIRKELDKNIGRGRIYRIVHEDITPDVKPNLSNKSAAELIPYLGHPNGWYRNTAQKLLILMDDKSAVEELRHIADSNMSFFDKLFNSDKDFGIERVHALWTLEGMGVIDKELITKKLKDSDPRVRITAIRLSENFLRNGDANMVSSLANLLKDSNIEVVNQLALSLRYSKDQNATDILNEMADMYFENEIVSHSVTESLKKDDSALAKLKEQIAERSLGEKQSILRGYDSYKQLCTTCHGPNLMGLATEDGSLIAPSLIGSERVKGDKTILSKILLNGLIGPIEGKEYGIMMPLKSNSDDWIADVLTYVRAMNNEDGVHKRVVRDARAETGDREDYWTLEELTK</sequence>
<gene>
    <name evidence="6" type="ORF">DJ013_05560</name>
</gene>
<dbReference type="InterPro" id="IPR055557">
    <property type="entry name" value="DUF7133"/>
</dbReference>
<evidence type="ECO:0000259" key="5">
    <source>
        <dbReference type="PROSITE" id="PS51007"/>
    </source>
</evidence>
<dbReference type="InterPro" id="IPR036909">
    <property type="entry name" value="Cyt_c-like_dom_sf"/>
</dbReference>
<dbReference type="EMBL" id="CP029480">
    <property type="protein sequence ID" value="AWV97659.1"/>
    <property type="molecule type" value="Genomic_DNA"/>
</dbReference>
<evidence type="ECO:0000313" key="6">
    <source>
        <dbReference type="EMBL" id="AWV97659.1"/>
    </source>
</evidence>
<dbReference type="RefSeq" id="WP_111370761.1">
    <property type="nucleotide sequence ID" value="NZ_CP029480.1"/>
</dbReference>
<organism evidence="6 7">
    <name type="scientific">Arcticibacterium luteifluviistationis</name>
    <dbReference type="NCBI Taxonomy" id="1784714"/>
    <lineage>
        <taxon>Bacteria</taxon>
        <taxon>Pseudomonadati</taxon>
        <taxon>Bacteroidota</taxon>
        <taxon>Cytophagia</taxon>
        <taxon>Cytophagales</taxon>
        <taxon>Leadbetterellaceae</taxon>
        <taxon>Arcticibacterium</taxon>
    </lineage>
</organism>